<protein>
    <recommendedName>
        <fullName evidence="4">Transmembrane protein</fullName>
    </recommendedName>
</protein>
<name>A0ABX5Y2L6_9BACT</name>
<keyword evidence="1" id="KW-0812">Transmembrane</keyword>
<organism evidence="2 3">
    <name type="scientific">Stieleria magnilauensis</name>
    <dbReference type="NCBI Taxonomy" id="2527963"/>
    <lineage>
        <taxon>Bacteria</taxon>
        <taxon>Pseudomonadati</taxon>
        <taxon>Planctomycetota</taxon>
        <taxon>Planctomycetia</taxon>
        <taxon>Pirellulales</taxon>
        <taxon>Pirellulaceae</taxon>
        <taxon>Stieleria</taxon>
    </lineage>
</organism>
<feature type="transmembrane region" description="Helical" evidence="1">
    <location>
        <begin position="21"/>
        <end position="39"/>
    </location>
</feature>
<proteinExistence type="predicted"/>
<dbReference type="Proteomes" id="UP000318081">
    <property type="component" value="Chromosome"/>
</dbReference>
<gene>
    <name evidence="2" type="ORF">TBK1r_72880</name>
</gene>
<evidence type="ECO:0000313" key="2">
    <source>
        <dbReference type="EMBL" id="QDV88256.1"/>
    </source>
</evidence>
<evidence type="ECO:0000313" key="3">
    <source>
        <dbReference type="Proteomes" id="UP000318081"/>
    </source>
</evidence>
<keyword evidence="1" id="KW-0472">Membrane</keyword>
<sequence length="74" mass="8465">MCMSEESPTEHPSSSKPQFSIRGLLKFTSYSAVLIYIVWRSWGHLGSTALLFLLLSPFIFFAEIVDWILGVKKR</sequence>
<accession>A0ABX5Y2L6</accession>
<dbReference type="EMBL" id="CP036432">
    <property type="protein sequence ID" value="QDV88256.1"/>
    <property type="molecule type" value="Genomic_DNA"/>
</dbReference>
<evidence type="ECO:0000256" key="1">
    <source>
        <dbReference type="SAM" id="Phobius"/>
    </source>
</evidence>
<keyword evidence="1" id="KW-1133">Transmembrane helix</keyword>
<reference evidence="2 3" key="1">
    <citation type="submission" date="2019-02" db="EMBL/GenBank/DDBJ databases">
        <title>Deep-cultivation of Planctomycetes and their phenomic and genomic characterization uncovers novel biology.</title>
        <authorList>
            <person name="Wiegand S."/>
            <person name="Jogler M."/>
            <person name="Boedeker C."/>
            <person name="Pinto D."/>
            <person name="Vollmers J."/>
            <person name="Rivas-Marin E."/>
            <person name="Kohn T."/>
            <person name="Peeters S.H."/>
            <person name="Heuer A."/>
            <person name="Rast P."/>
            <person name="Oberbeckmann S."/>
            <person name="Bunk B."/>
            <person name="Jeske O."/>
            <person name="Meyerdierks A."/>
            <person name="Storesund J.E."/>
            <person name="Kallscheuer N."/>
            <person name="Luecker S."/>
            <person name="Lage O.M."/>
            <person name="Pohl T."/>
            <person name="Merkel B.J."/>
            <person name="Hornburger P."/>
            <person name="Mueller R.-W."/>
            <person name="Bruemmer F."/>
            <person name="Labrenz M."/>
            <person name="Spormann A.M."/>
            <person name="Op den Camp H."/>
            <person name="Overmann J."/>
            <person name="Amann R."/>
            <person name="Jetten M.S.M."/>
            <person name="Mascher T."/>
            <person name="Medema M.H."/>
            <person name="Devos D.P."/>
            <person name="Kaster A.-K."/>
            <person name="Ovreas L."/>
            <person name="Rohde M."/>
            <person name="Galperin M.Y."/>
            <person name="Jogler C."/>
        </authorList>
    </citation>
    <scope>NUCLEOTIDE SEQUENCE [LARGE SCALE GENOMIC DNA]</scope>
    <source>
        <strain evidence="2 3">TBK1r</strain>
    </source>
</reference>
<keyword evidence="3" id="KW-1185">Reference proteome</keyword>
<feature type="transmembrane region" description="Helical" evidence="1">
    <location>
        <begin position="45"/>
        <end position="69"/>
    </location>
</feature>
<evidence type="ECO:0008006" key="4">
    <source>
        <dbReference type="Google" id="ProtNLM"/>
    </source>
</evidence>